<evidence type="ECO:0000256" key="1">
    <source>
        <dbReference type="SAM" id="MobiDB-lite"/>
    </source>
</evidence>
<protein>
    <recommendedName>
        <fullName evidence="4">Tat pathway signal protein</fullName>
    </recommendedName>
</protein>
<dbReference type="eggNOG" id="COG3211">
    <property type="taxonomic scope" value="Bacteria"/>
</dbReference>
<evidence type="ECO:0008006" key="4">
    <source>
        <dbReference type="Google" id="ProtNLM"/>
    </source>
</evidence>
<dbReference type="STRING" id="34103.SAMN05421778_106143"/>
<dbReference type="Proteomes" id="UP000026714">
    <property type="component" value="Unassembled WGS sequence"/>
</dbReference>
<dbReference type="EMBL" id="AZRA01000104">
    <property type="protein sequence ID" value="KDB50959.1"/>
    <property type="molecule type" value="Genomic_DNA"/>
</dbReference>
<dbReference type="InterPro" id="IPR008557">
    <property type="entry name" value="PhoX"/>
</dbReference>
<dbReference type="PATRIC" id="fig|1286631.3.peg.3384"/>
<dbReference type="PANTHER" id="PTHR35399">
    <property type="entry name" value="SLR8030 PROTEIN"/>
    <property type="match status" value="1"/>
</dbReference>
<accession>A0A059KIC0</accession>
<name>A0A059KIC0_9BURK</name>
<dbReference type="Pfam" id="PF05787">
    <property type="entry name" value="PhoX"/>
    <property type="match status" value="1"/>
</dbReference>
<evidence type="ECO:0000313" key="3">
    <source>
        <dbReference type="Proteomes" id="UP000026714"/>
    </source>
</evidence>
<keyword evidence="3" id="KW-1185">Reference proteome</keyword>
<feature type="region of interest" description="Disordered" evidence="1">
    <location>
        <begin position="614"/>
        <end position="659"/>
    </location>
</feature>
<sequence length="659" mass="70448">MFTMCRITLSPSDADCEDTMAKDFSRMEDSNRSTNPSIHEMSSPTRRLLLRGGLGGVAAGLLGGLGGCASLGLGAASAGRGIGFASVPMRAVDQVVVPAGYTASVLYRWGDPVGATAGQPAFRLDASNTAAEQALQAGMHHDGIHYFPLGSGADGSARGLLAMNHEYVDDGLLHADGMKTWSAEKVAKSIAAHGVSVVEVQRQGAAWSVVSPSRYARRITAATPMALTGPAAGHALMRTAADPAGRTVLGTLNNCGNGATPWGTYLTCEENFVNYFEGPEQPDAHQKRWGLKKGNGAAYRWHEHEERFDASRHPNEFNRFGWVVEIDPADPTSTPIKRTALGRAAHEGAALALTADGRAVVYMGEDARFEYLYKFVSRDAMKPGGAAANRELLDHGTLFVARFDADGRGEWLPLVHGQGPLTAAQGFADQGEVLIKARQASDRLGATKMDRPEWTAVDPVSKEVYCTLTNNSSRGGNNQPAVDAANPRANNTMGHIIRWKEDGDLDARRFAWNHFVLAGDATLARADARGNIRGDTFGSPDGLWIDPRGTMWIQTDVSTSTLGKGDYANLPNNQMLACDPTQGEIRRFLLGPAGCEVTGVVMTPDLRTMFVNIQHPGESPSERSDPADPMKLSRWPDGAGRPRSATVVIRKDDGGVIGS</sequence>
<organism evidence="2 3">
    <name type="scientific">Sphaerotilus natans subsp. natans DSM 6575</name>
    <dbReference type="NCBI Taxonomy" id="1286631"/>
    <lineage>
        <taxon>Bacteria</taxon>
        <taxon>Pseudomonadati</taxon>
        <taxon>Pseudomonadota</taxon>
        <taxon>Betaproteobacteria</taxon>
        <taxon>Burkholderiales</taxon>
        <taxon>Sphaerotilaceae</taxon>
        <taxon>Sphaerotilus</taxon>
    </lineage>
</organism>
<reference evidence="2 3" key="1">
    <citation type="journal article" date="2014" name="FEMS Microbiol. Ecol.">
        <title>Sphaerotilus natans encrusted with nanoball-shaped Fe(III) oxide minerals formed by nitrate-reducing mixotrophic Fe(II) oxidation.</title>
        <authorList>
            <person name="Park S."/>
            <person name="Kim D.H."/>
            <person name="Lee J.H."/>
            <person name="Hur H.G."/>
        </authorList>
    </citation>
    <scope>NUCLEOTIDE SEQUENCE [LARGE SCALE GENOMIC DNA]</scope>
    <source>
        <strain evidence="2 3">DSM 6575</strain>
    </source>
</reference>
<gene>
    <name evidence="2" type="ORF">X805_34650</name>
</gene>
<dbReference type="PANTHER" id="PTHR35399:SF2">
    <property type="entry name" value="DUF839 DOMAIN-CONTAINING PROTEIN"/>
    <property type="match status" value="1"/>
</dbReference>
<feature type="compositionally biased region" description="Basic and acidic residues" evidence="1">
    <location>
        <begin position="649"/>
        <end position="659"/>
    </location>
</feature>
<proteinExistence type="predicted"/>
<dbReference type="SUPFAM" id="SSF63829">
    <property type="entry name" value="Calcium-dependent phosphotriesterase"/>
    <property type="match status" value="1"/>
</dbReference>
<comment type="caution">
    <text evidence="2">The sequence shown here is derived from an EMBL/GenBank/DDBJ whole genome shotgun (WGS) entry which is preliminary data.</text>
</comment>
<dbReference type="AlphaFoldDB" id="A0A059KIC0"/>
<evidence type="ECO:0000313" key="2">
    <source>
        <dbReference type="EMBL" id="KDB50959.1"/>
    </source>
</evidence>